<reference evidence="1" key="1">
    <citation type="submission" date="2021-05" db="EMBL/GenBank/DDBJ databases">
        <authorList>
            <person name="Scholz U."/>
            <person name="Mascher M."/>
            <person name="Fiebig A."/>
        </authorList>
    </citation>
    <scope>NUCLEOTIDE SEQUENCE [LARGE SCALE GENOMIC DNA]</scope>
</reference>
<evidence type="ECO:0000313" key="1">
    <source>
        <dbReference type="EnsemblPlants" id="AVESA.00010b.r2.1DG0169470.1.CDS"/>
    </source>
</evidence>
<evidence type="ECO:0000313" key="2">
    <source>
        <dbReference type="Proteomes" id="UP001732700"/>
    </source>
</evidence>
<sequence>MPSLSNLVLLLSLTTMLLLHHPTPALCHAGQPDATHPSPRPSHRTYILLLKPPAEAGTSEDTHRWWHQSFLPTHLAGSDEPRLVHTYTDVFTGFAVRLMDAELDMVSKKPGFLRAFPDQLWYPATTHTPEFLGLKRGSGLWRDISYGKGVIIGVLDTGIYAQHPSFDDAGIPPPPSKWKGSCHGAARCNNKLIGAKFTSVFANDSADDTGHGTHTSSTAAGNFVSGASVHGLGRGEAAGIAPGAHLAMYRVCTIHGCAVSDIVAGFDEAVKDGVDVLSVSLGPFFDVNFSEDPVSIGALSAVAKGIVVVAAAGNNGPKSFVANSAPWLLTVAAGSVDRSFETVVQLGNGNHINGEAFNQISNSSSKLVPLYLEKHCKSLARRNVSGKIVICHNTGSMNETGSINKTDISAIMTAGAAGVVLINRKDAGFTTLLEDYGNVVQVTVSDGMKIIEYMKMTSKASAKISEILVQVPVLAIDEYGVRMQDQKGDATGRTGCHWLVAQKGSMRRQAAVLTSGKSHRRFTLPGMTQRATGEEDHMGSRLSTLESRVILGMSLQTVSPPQVYQMVH</sequence>
<dbReference type="Proteomes" id="UP001732700">
    <property type="component" value="Chromosome 1D"/>
</dbReference>
<accession>A0ACD5U2P0</accession>
<organism evidence="1 2">
    <name type="scientific">Avena sativa</name>
    <name type="common">Oat</name>
    <dbReference type="NCBI Taxonomy" id="4498"/>
    <lineage>
        <taxon>Eukaryota</taxon>
        <taxon>Viridiplantae</taxon>
        <taxon>Streptophyta</taxon>
        <taxon>Embryophyta</taxon>
        <taxon>Tracheophyta</taxon>
        <taxon>Spermatophyta</taxon>
        <taxon>Magnoliopsida</taxon>
        <taxon>Liliopsida</taxon>
        <taxon>Poales</taxon>
        <taxon>Poaceae</taxon>
        <taxon>BOP clade</taxon>
        <taxon>Pooideae</taxon>
        <taxon>Poodae</taxon>
        <taxon>Poeae</taxon>
        <taxon>Poeae Chloroplast Group 1 (Aveneae type)</taxon>
        <taxon>Aveninae</taxon>
        <taxon>Avena</taxon>
    </lineage>
</organism>
<reference evidence="1" key="2">
    <citation type="submission" date="2025-09" db="UniProtKB">
        <authorList>
            <consortium name="EnsemblPlants"/>
        </authorList>
    </citation>
    <scope>IDENTIFICATION</scope>
</reference>
<dbReference type="EnsemblPlants" id="AVESA.00010b.r2.1DG0169470.1">
    <property type="protein sequence ID" value="AVESA.00010b.r2.1DG0169470.1.CDS"/>
    <property type="gene ID" value="AVESA.00010b.r2.1DG0169470"/>
</dbReference>
<keyword evidence="2" id="KW-1185">Reference proteome</keyword>
<proteinExistence type="predicted"/>
<name>A0ACD5U2P0_AVESA</name>
<protein>
    <submittedName>
        <fullName evidence="1">Uncharacterized protein</fullName>
    </submittedName>
</protein>